<dbReference type="Proteomes" id="UP000265566">
    <property type="component" value="Chromosome 3"/>
</dbReference>
<name>A0A072UUC6_MEDTR</name>
<dbReference type="Gramene" id="rna14206">
    <property type="protein sequence ID" value="RHN66259.1"/>
    <property type="gene ID" value="gene14206"/>
</dbReference>
<evidence type="ECO:0000313" key="4">
    <source>
        <dbReference type="EnsemblPlants" id="KEH33242"/>
    </source>
</evidence>
<dbReference type="PANTHER" id="PTHR47123:SF15">
    <property type="entry name" value="F-BOX PROTEIN SKIP23"/>
    <property type="match status" value="1"/>
</dbReference>
<dbReference type="PANTHER" id="PTHR47123">
    <property type="entry name" value="F-BOX PROTEIN SKIP23"/>
    <property type="match status" value="1"/>
</dbReference>
<keyword evidence="5" id="KW-1185">Reference proteome</keyword>
<evidence type="ECO:0000259" key="1">
    <source>
        <dbReference type="Pfam" id="PF03478"/>
    </source>
</evidence>
<dbReference type="InterPro" id="IPR051304">
    <property type="entry name" value="SCF_F-box_domain"/>
</dbReference>
<evidence type="ECO:0000313" key="2">
    <source>
        <dbReference type="EMBL" id="KEH33242.1"/>
    </source>
</evidence>
<feature type="domain" description="KIB1-4 beta-propeller" evidence="1">
    <location>
        <begin position="198"/>
        <end position="367"/>
    </location>
</feature>
<reference evidence="3" key="4">
    <citation type="journal article" date="2018" name="Nat. Plants">
        <title>Whole-genome landscape of Medicago truncatula symbiotic genes.</title>
        <authorList>
            <person name="Pecrix Y."/>
            <person name="Gamas P."/>
            <person name="Carrere S."/>
        </authorList>
    </citation>
    <scope>NUCLEOTIDE SEQUENCE</scope>
    <source>
        <tissue evidence="3">Leaves</tissue>
    </source>
</reference>
<proteinExistence type="predicted"/>
<dbReference type="OrthoDB" id="1353741at2759"/>
<evidence type="ECO:0000313" key="3">
    <source>
        <dbReference type="EMBL" id="RHN66259.1"/>
    </source>
</evidence>
<protein>
    <submittedName>
        <fullName evidence="2">F-box SKIP23-like protein</fullName>
    </submittedName>
</protein>
<evidence type="ECO:0000313" key="5">
    <source>
        <dbReference type="Proteomes" id="UP000002051"/>
    </source>
</evidence>
<reference evidence="4" key="3">
    <citation type="submission" date="2015-04" db="UniProtKB">
        <authorList>
            <consortium name="EnsemblPlants"/>
        </authorList>
    </citation>
    <scope>IDENTIFICATION</scope>
    <source>
        <strain evidence="4">cv. Jemalong A17</strain>
    </source>
</reference>
<dbReference type="EMBL" id="PSQE01000003">
    <property type="protein sequence ID" value="RHN66259.1"/>
    <property type="molecule type" value="Genomic_DNA"/>
</dbReference>
<organism evidence="2 5">
    <name type="scientific">Medicago truncatula</name>
    <name type="common">Barrel medic</name>
    <name type="synonym">Medicago tribuloides</name>
    <dbReference type="NCBI Taxonomy" id="3880"/>
    <lineage>
        <taxon>Eukaryota</taxon>
        <taxon>Viridiplantae</taxon>
        <taxon>Streptophyta</taxon>
        <taxon>Embryophyta</taxon>
        <taxon>Tracheophyta</taxon>
        <taxon>Spermatophyta</taxon>
        <taxon>Magnoliopsida</taxon>
        <taxon>eudicotyledons</taxon>
        <taxon>Gunneridae</taxon>
        <taxon>Pentapetalae</taxon>
        <taxon>rosids</taxon>
        <taxon>fabids</taxon>
        <taxon>Fabales</taxon>
        <taxon>Fabaceae</taxon>
        <taxon>Papilionoideae</taxon>
        <taxon>50 kb inversion clade</taxon>
        <taxon>NPAAA clade</taxon>
        <taxon>Hologalegina</taxon>
        <taxon>IRL clade</taxon>
        <taxon>Trifolieae</taxon>
        <taxon>Medicago</taxon>
    </lineage>
</organism>
<dbReference type="Proteomes" id="UP000002051">
    <property type="component" value="Chromosome 3"/>
</dbReference>
<accession>A0A072UUC6</accession>
<dbReference type="AlphaFoldDB" id="A0A072UUC6"/>
<dbReference type="GO" id="GO:0016567">
    <property type="term" value="P:protein ubiquitination"/>
    <property type="evidence" value="ECO:0000318"/>
    <property type="project" value="GO_Central"/>
</dbReference>
<gene>
    <name evidence="4" type="primary">25488778</name>
    <name evidence="2" type="ordered locus">MTR_3g030355</name>
    <name evidence="3" type="ORF">MtrunA17_Chr3g0088921</name>
</gene>
<dbReference type="Pfam" id="PF03478">
    <property type="entry name" value="Beta-prop_KIB1-4"/>
    <property type="match status" value="1"/>
</dbReference>
<reference evidence="2 5" key="2">
    <citation type="journal article" date="2014" name="BMC Genomics">
        <title>An improved genome release (version Mt4.0) for the model legume Medicago truncatula.</title>
        <authorList>
            <person name="Tang H."/>
            <person name="Krishnakumar V."/>
            <person name="Bidwell S."/>
            <person name="Rosen B."/>
            <person name="Chan A."/>
            <person name="Zhou S."/>
            <person name="Gentzbittel L."/>
            <person name="Childs K.L."/>
            <person name="Yandell M."/>
            <person name="Gundlach H."/>
            <person name="Mayer K.F."/>
            <person name="Schwartz D.C."/>
            <person name="Town C.D."/>
        </authorList>
    </citation>
    <scope>GENOME REANNOTATION</scope>
    <source>
        <strain evidence="2">A17</strain>
        <strain evidence="4 5">cv. Jemalong A17</strain>
    </source>
</reference>
<dbReference type="InterPro" id="IPR005174">
    <property type="entry name" value="KIB1-4_b-propeller"/>
</dbReference>
<sequence length="396" mass="45864">MATEVDWSELPKELLNLISQCIDNELDLIHFRSICSTWRSSSIPNHHSNISSFKFPKYIPPPYSTKNDDNDIIHFIKNSNSPFDSFSKRSLFLVKAPPHQTVVLRPWLMQICPSSLPNKRGKIMLTYSHPPIRHESAKQLQETLIERADVLDFNKLSVLHLGTRYISNQYGKCPETALAVTCHGKNPLLLGTLSHFSHLPVIFRGCNEQWKLFSNLSTVRGDICLFKGRFYVVEMSGRTVKIGPDLTMVLVAQPLYNLLGDSLIRKMLVESEGELLLLDIYQSLYQFRIDFFKLDEKEKKWVKLMDYDKKLEKWKLKNFGDMVFFLGSGCSFSASASDLCLTKGNCVIFIDYYVLSRDDLTHGYRVFHLERNQLSRVSEYPEYFNLFLPPKWILKI</sequence>
<dbReference type="HOGENOM" id="CLU_019286_1_0_1"/>
<dbReference type="KEGG" id="mtr:25488778"/>
<dbReference type="EnsemblPlants" id="KEH33242">
    <property type="protein sequence ID" value="KEH33242"/>
    <property type="gene ID" value="MTR_3g030355"/>
</dbReference>
<dbReference type="EMBL" id="CM001219">
    <property type="protein sequence ID" value="KEH33242.1"/>
    <property type="molecule type" value="Genomic_DNA"/>
</dbReference>
<reference evidence="2 5" key="1">
    <citation type="journal article" date="2011" name="Nature">
        <title>The Medicago genome provides insight into the evolution of rhizobial symbioses.</title>
        <authorList>
            <person name="Young N.D."/>
            <person name="Debelle F."/>
            <person name="Oldroyd G.E."/>
            <person name="Geurts R."/>
            <person name="Cannon S.B."/>
            <person name="Udvardi M.K."/>
            <person name="Benedito V.A."/>
            <person name="Mayer K.F."/>
            <person name="Gouzy J."/>
            <person name="Schoof H."/>
            <person name="Van de Peer Y."/>
            <person name="Proost S."/>
            <person name="Cook D.R."/>
            <person name="Meyers B.C."/>
            <person name="Spannagl M."/>
            <person name="Cheung F."/>
            <person name="De Mita S."/>
            <person name="Krishnakumar V."/>
            <person name="Gundlach H."/>
            <person name="Zhou S."/>
            <person name="Mudge J."/>
            <person name="Bharti A.K."/>
            <person name="Murray J.D."/>
            <person name="Naoumkina M.A."/>
            <person name="Rosen B."/>
            <person name="Silverstein K.A."/>
            <person name="Tang H."/>
            <person name="Rombauts S."/>
            <person name="Zhao P.X."/>
            <person name="Zhou P."/>
            <person name="Barbe V."/>
            <person name="Bardou P."/>
            <person name="Bechner M."/>
            <person name="Bellec A."/>
            <person name="Berger A."/>
            <person name="Berges H."/>
            <person name="Bidwell S."/>
            <person name="Bisseling T."/>
            <person name="Choisne N."/>
            <person name="Couloux A."/>
            <person name="Denny R."/>
            <person name="Deshpande S."/>
            <person name="Dai X."/>
            <person name="Doyle J.J."/>
            <person name="Dudez A.M."/>
            <person name="Farmer A.D."/>
            <person name="Fouteau S."/>
            <person name="Franken C."/>
            <person name="Gibelin C."/>
            <person name="Gish J."/>
            <person name="Goldstein S."/>
            <person name="Gonzalez A.J."/>
            <person name="Green P.J."/>
            <person name="Hallab A."/>
            <person name="Hartog M."/>
            <person name="Hua A."/>
            <person name="Humphray S.J."/>
            <person name="Jeong D.H."/>
            <person name="Jing Y."/>
            <person name="Jocker A."/>
            <person name="Kenton S.M."/>
            <person name="Kim D.J."/>
            <person name="Klee K."/>
            <person name="Lai H."/>
            <person name="Lang C."/>
            <person name="Lin S."/>
            <person name="Macmil S.L."/>
            <person name="Magdelenat G."/>
            <person name="Matthews L."/>
            <person name="McCorrison J."/>
            <person name="Monaghan E.L."/>
            <person name="Mun J.H."/>
            <person name="Najar F.Z."/>
            <person name="Nicholson C."/>
            <person name="Noirot C."/>
            <person name="O'Bleness M."/>
            <person name="Paule C.R."/>
            <person name="Poulain J."/>
            <person name="Prion F."/>
            <person name="Qin B."/>
            <person name="Qu C."/>
            <person name="Retzel E.F."/>
            <person name="Riddle C."/>
            <person name="Sallet E."/>
            <person name="Samain S."/>
            <person name="Samson N."/>
            <person name="Sanders I."/>
            <person name="Saurat O."/>
            <person name="Scarpelli C."/>
            <person name="Schiex T."/>
            <person name="Segurens B."/>
            <person name="Severin A.J."/>
            <person name="Sherrier D.J."/>
            <person name="Shi R."/>
            <person name="Sims S."/>
            <person name="Singer S.R."/>
            <person name="Sinharoy S."/>
            <person name="Sterck L."/>
            <person name="Viollet A."/>
            <person name="Wang B.B."/>
            <person name="Wang K."/>
            <person name="Wang M."/>
            <person name="Wang X."/>
            <person name="Warfsmann J."/>
            <person name="Weissenbach J."/>
            <person name="White D.D."/>
            <person name="White J.D."/>
            <person name="Wiley G.B."/>
            <person name="Wincker P."/>
            <person name="Xing Y."/>
            <person name="Yang L."/>
            <person name="Yao Z."/>
            <person name="Ying F."/>
            <person name="Zhai J."/>
            <person name="Zhou L."/>
            <person name="Zuber A."/>
            <person name="Denarie J."/>
            <person name="Dixon R.A."/>
            <person name="May G.D."/>
            <person name="Schwartz D.C."/>
            <person name="Rogers J."/>
            <person name="Quetier F."/>
            <person name="Town C.D."/>
            <person name="Roe B.A."/>
        </authorList>
    </citation>
    <scope>NUCLEOTIDE SEQUENCE [LARGE SCALE GENOMIC DNA]</scope>
    <source>
        <strain evidence="2">A17</strain>
        <strain evidence="4 5">cv. Jemalong A17</strain>
    </source>
</reference>